<feature type="compositionally biased region" description="Basic and acidic residues" evidence="5">
    <location>
        <begin position="52"/>
        <end position="70"/>
    </location>
</feature>
<evidence type="ECO:0000256" key="2">
    <source>
        <dbReference type="ARBA" id="ARBA00023015"/>
    </source>
</evidence>
<organism evidence="7 8">
    <name type="scientific">candidate division MSBL1 archaeon SCGC-AAA259I09</name>
    <dbReference type="NCBI Taxonomy" id="1698267"/>
    <lineage>
        <taxon>Archaea</taxon>
        <taxon>Methanobacteriati</taxon>
        <taxon>Methanobacteriota</taxon>
        <taxon>candidate division MSBL1</taxon>
    </lineage>
</organism>
<evidence type="ECO:0000256" key="3">
    <source>
        <dbReference type="ARBA" id="ARBA00023163"/>
    </source>
</evidence>
<comment type="caution">
    <text evidence="7">The sequence shown here is derived from an EMBL/GenBank/DDBJ whole genome shotgun (WGS) entry which is preliminary data.</text>
</comment>
<gene>
    <name evidence="7" type="ORF">AKJ37_07545</name>
</gene>
<evidence type="ECO:0000256" key="4">
    <source>
        <dbReference type="PROSITE-ProRule" id="PRU00469"/>
    </source>
</evidence>
<feature type="compositionally biased region" description="Basic and acidic residues" evidence="5">
    <location>
        <begin position="89"/>
        <end position="102"/>
    </location>
</feature>
<dbReference type="GO" id="GO:0097550">
    <property type="term" value="C:transcription preinitiation complex"/>
    <property type="evidence" value="ECO:0007669"/>
    <property type="project" value="TreeGrafter"/>
</dbReference>
<dbReference type="Pfam" id="PF08271">
    <property type="entry name" value="Zn_Ribbon_TF"/>
    <property type="match status" value="1"/>
</dbReference>
<dbReference type="PRINTS" id="PR00685">
    <property type="entry name" value="TIFACTORIIB"/>
</dbReference>
<keyword evidence="1 4" id="KW-0863">Zinc-finger</keyword>
<evidence type="ECO:0000259" key="6">
    <source>
        <dbReference type="PROSITE" id="PS51134"/>
    </source>
</evidence>
<evidence type="ECO:0000256" key="1">
    <source>
        <dbReference type="ARBA" id="ARBA00022771"/>
    </source>
</evidence>
<accession>A0A133UJZ6</accession>
<evidence type="ECO:0000313" key="8">
    <source>
        <dbReference type="Proteomes" id="UP000070463"/>
    </source>
</evidence>
<dbReference type="PANTHER" id="PTHR11618">
    <property type="entry name" value="TRANSCRIPTION INITIATION FACTOR IIB-RELATED"/>
    <property type="match status" value="1"/>
</dbReference>
<dbReference type="PROSITE" id="PS51134">
    <property type="entry name" value="ZF_TFIIB"/>
    <property type="match status" value="1"/>
</dbReference>
<dbReference type="GO" id="GO:0008270">
    <property type="term" value="F:zinc ion binding"/>
    <property type="evidence" value="ECO:0007669"/>
    <property type="project" value="UniProtKB-KW"/>
</dbReference>
<keyword evidence="8" id="KW-1185">Reference proteome</keyword>
<reference evidence="7 8" key="1">
    <citation type="journal article" date="2016" name="Sci. Rep.">
        <title>Metabolic traits of an uncultured archaeal lineage -MSBL1- from brine pools of the Red Sea.</title>
        <authorList>
            <person name="Mwirichia R."/>
            <person name="Alam I."/>
            <person name="Rashid M."/>
            <person name="Vinu M."/>
            <person name="Ba-Alawi W."/>
            <person name="Anthony Kamau A."/>
            <person name="Kamanda Ngugi D."/>
            <person name="Goker M."/>
            <person name="Klenk H.P."/>
            <person name="Bajic V."/>
            <person name="Stingl U."/>
        </authorList>
    </citation>
    <scope>NUCLEOTIDE SEQUENCE [LARGE SCALE GENOMIC DNA]</scope>
    <source>
        <strain evidence="7">SCGC-AAA259I09</strain>
    </source>
</reference>
<feature type="region of interest" description="Disordered" evidence="5">
    <location>
        <begin position="1"/>
        <end position="25"/>
    </location>
</feature>
<feature type="domain" description="TFIIB-type" evidence="6">
    <location>
        <begin position="15"/>
        <end position="46"/>
    </location>
</feature>
<keyword evidence="1 4" id="KW-0862">Zinc</keyword>
<dbReference type="GO" id="GO:0070897">
    <property type="term" value="P:transcription preinitiation complex assembly"/>
    <property type="evidence" value="ECO:0007669"/>
    <property type="project" value="InterPro"/>
</dbReference>
<dbReference type="PANTHER" id="PTHR11618:SF13">
    <property type="entry name" value="TRANSCRIPTION INITIATION FACTOR IIB"/>
    <property type="match status" value="1"/>
</dbReference>
<feature type="compositionally biased region" description="Basic residues" evidence="5">
    <location>
        <begin position="103"/>
        <end position="117"/>
    </location>
</feature>
<dbReference type="SUPFAM" id="SSF57783">
    <property type="entry name" value="Zinc beta-ribbon"/>
    <property type="match status" value="1"/>
</dbReference>
<dbReference type="EMBL" id="LHXR01000181">
    <property type="protein sequence ID" value="KXA94525.1"/>
    <property type="molecule type" value="Genomic_DNA"/>
</dbReference>
<feature type="region of interest" description="Disordered" evidence="5">
    <location>
        <begin position="52"/>
        <end position="125"/>
    </location>
</feature>
<dbReference type="AlphaFoldDB" id="A0A133UJZ6"/>
<dbReference type="Gene3D" id="1.10.472.170">
    <property type="match status" value="1"/>
</dbReference>
<keyword evidence="3" id="KW-0804">Transcription</keyword>
<feature type="non-terminal residue" evidence="7">
    <location>
        <position position="125"/>
    </location>
</feature>
<proteinExistence type="predicted"/>
<keyword evidence="1 4" id="KW-0479">Metal-binding</keyword>
<dbReference type="Proteomes" id="UP000070463">
    <property type="component" value="Unassembled WGS sequence"/>
</dbReference>
<dbReference type="InterPro" id="IPR000812">
    <property type="entry name" value="TFIIB"/>
</dbReference>
<dbReference type="InterPro" id="IPR013137">
    <property type="entry name" value="Znf_TFIIB"/>
</dbReference>
<name>A0A133UJZ6_9EURY</name>
<keyword evidence="2" id="KW-0805">Transcription regulation</keyword>
<evidence type="ECO:0000256" key="5">
    <source>
        <dbReference type="SAM" id="MobiDB-lite"/>
    </source>
</evidence>
<evidence type="ECO:0000313" key="7">
    <source>
        <dbReference type="EMBL" id="KXA94525.1"/>
    </source>
</evidence>
<feature type="compositionally biased region" description="Basic and acidic residues" evidence="5">
    <location>
        <begin position="1"/>
        <end position="16"/>
    </location>
</feature>
<protein>
    <recommendedName>
        <fullName evidence="6">TFIIB-type domain-containing protein</fullName>
    </recommendedName>
</protein>
<sequence>MAGTHTSEEKKSKSSEVECPGCGNNVTVRDYQQNTVICENCGRVLKEEIKDRGPEWRAFDQEQKEERERGGPPSTETIHDKGLSTQIDWKNRDAKGNKLSPERRKKVYRLRKWHKRSRITDSKDR</sequence>